<dbReference type="GO" id="GO:0003700">
    <property type="term" value="F:DNA-binding transcription factor activity"/>
    <property type="evidence" value="ECO:0007669"/>
    <property type="project" value="TreeGrafter"/>
</dbReference>
<protein>
    <submittedName>
        <fullName evidence="2">Regulatory protein, LysR:LysR, substrate-binding</fullName>
    </submittedName>
</protein>
<name>F3GAT8_PSESJ</name>
<dbReference type="Proteomes" id="UP000004986">
    <property type="component" value="Unassembled WGS sequence"/>
</dbReference>
<reference evidence="2 3" key="1">
    <citation type="journal article" date="2011" name="PLoS Pathog.">
        <title>Dynamic evolution of pathogenicity revealed by sequencing and comparative genomics of 19 Pseudomonas syringae isolates.</title>
        <authorList>
            <person name="Baltrus D.A."/>
            <person name="Nishimura M.T."/>
            <person name="Romanchuk A."/>
            <person name="Chang J.H."/>
            <person name="Mukhtar M.S."/>
            <person name="Cherkis K."/>
            <person name="Roach J."/>
            <person name="Grant S.R."/>
            <person name="Jones C.D."/>
            <person name="Dangl J.L."/>
        </authorList>
    </citation>
    <scope>NUCLEOTIDE SEQUENCE [LARGE SCALE GENOMIC DNA]</scope>
    <source>
        <strain evidence="2 3">1704B</strain>
    </source>
</reference>
<keyword evidence="3" id="KW-1185">Reference proteome</keyword>
<dbReference type="EMBL" id="AEAI01000888">
    <property type="protein sequence ID" value="EGH44188.1"/>
    <property type="molecule type" value="Genomic_DNA"/>
</dbReference>
<proteinExistence type="inferred from homology"/>
<dbReference type="PANTHER" id="PTHR30537">
    <property type="entry name" value="HTH-TYPE TRANSCRIPTIONAL REGULATOR"/>
    <property type="match status" value="1"/>
</dbReference>
<accession>F3GAT8</accession>
<dbReference type="GO" id="GO:0006351">
    <property type="term" value="P:DNA-templated transcription"/>
    <property type="evidence" value="ECO:0007669"/>
    <property type="project" value="TreeGrafter"/>
</dbReference>
<dbReference type="HOGENOM" id="CLU_2351699_0_0_6"/>
<dbReference type="InterPro" id="IPR058163">
    <property type="entry name" value="LysR-type_TF_proteobact-type"/>
</dbReference>
<sequence length="97" mass="11052">MFQRNGRNLQLTESARALLPGVRDGFLALERACSTLQTDEGILRMKAPSTLTMRWLLARLSRFRHLQVGNEVQLTSAWMEIDAVDFTQEPFDCAILL</sequence>
<dbReference type="AlphaFoldDB" id="F3GAT8"/>
<dbReference type="Gene3D" id="3.40.190.10">
    <property type="entry name" value="Periplasmic binding protein-like II"/>
    <property type="match status" value="1"/>
</dbReference>
<comment type="similarity">
    <text evidence="1">Belongs to the LysR transcriptional regulatory family.</text>
</comment>
<feature type="non-terminal residue" evidence="2">
    <location>
        <position position="97"/>
    </location>
</feature>
<organism evidence="2 3">
    <name type="scientific">Pseudomonas syringae pv. pisi str. 1704B</name>
    <dbReference type="NCBI Taxonomy" id="629263"/>
    <lineage>
        <taxon>Bacteria</taxon>
        <taxon>Pseudomonadati</taxon>
        <taxon>Pseudomonadota</taxon>
        <taxon>Gammaproteobacteria</taxon>
        <taxon>Pseudomonadales</taxon>
        <taxon>Pseudomonadaceae</taxon>
        <taxon>Pseudomonas</taxon>
        <taxon>Pseudomonas syringae</taxon>
    </lineage>
</organism>
<evidence type="ECO:0000313" key="2">
    <source>
        <dbReference type="EMBL" id="EGH44188.1"/>
    </source>
</evidence>
<evidence type="ECO:0000256" key="1">
    <source>
        <dbReference type="ARBA" id="ARBA00009437"/>
    </source>
</evidence>
<gene>
    <name evidence="2" type="ORF">PSYPI_18056</name>
</gene>
<comment type="caution">
    <text evidence="2">The sequence shown here is derived from an EMBL/GenBank/DDBJ whole genome shotgun (WGS) entry which is preliminary data.</text>
</comment>
<dbReference type="PANTHER" id="PTHR30537:SF26">
    <property type="entry name" value="GLYCINE CLEAVAGE SYSTEM TRANSCRIPTIONAL ACTIVATOR"/>
    <property type="match status" value="1"/>
</dbReference>
<dbReference type="GO" id="GO:0043565">
    <property type="term" value="F:sequence-specific DNA binding"/>
    <property type="evidence" value="ECO:0007669"/>
    <property type="project" value="TreeGrafter"/>
</dbReference>
<evidence type="ECO:0000313" key="3">
    <source>
        <dbReference type="Proteomes" id="UP000004986"/>
    </source>
</evidence>